<dbReference type="HOGENOM" id="CLU_2537586_0_0_5"/>
<evidence type="ECO:0008006" key="3">
    <source>
        <dbReference type="Google" id="ProtNLM"/>
    </source>
</evidence>
<gene>
    <name evidence="1" type="ORF">W911_06110</name>
</gene>
<dbReference type="OrthoDB" id="7961208at2"/>
<dbReference type="AlphaFoldDB" id="V5SIW7"/>
<organism evidence="1 2">
    <name type="scientific">Hyphomicrobium nitrativorans NL23</name>
    <dbReference type="NCBI Taxonomy" id="1029756"/>
    <lineage>
        <taxon>Bacteria</taxon>
        <taxon>Pseudomonadati</taxon>
        <taxon>Pseudomonadota</taxon>
        <taxon>Alphaproteobacteria</taxon>
        <taxon>Hyphomicrobiales</taxon>
        <taxon>Hyphomicrobiaceae</taxon>
        <taxon>Hyphomicrobium</taxon>
    </lineage>
</organism>
<dbReference type="RefSeq" id="WP_023786619.1">
    <property type="nucleotide sequence ID" value="NC_022997.1"/>
</dbReference>
<protein>
    <recommendedName>
        <fullName evidence="3">CopG family transcriptional regulator</fullName>
    </recommendedName>
</protein>
<dbReference type="KEGG" id="hni:W911_06110"/>
<name>V5SIW7_9HYPH</name>
<sequence length="85" mass="9383">MTIFKKLDAIREHLRLQPEAPRGAPSPIRAALPPETGKRLQKNLSILERDAERLAALSKRDGISQARLLSAALDAYEQSHADEAV</sequence>
<evidence type="ECO:0000313" key="2">
    <source>
        <dbReference type="Proteomes" id="UP000018542"/>
    </source>
</evidence>
<dbReference type="STRING" id="1029756.W911_06110"/>
<keyword evidence="2" id="KW-1185">Reference proteome</keyword>
<dbReference type="PATRIC" id="fig|1029756.8.peg.1278"/>
<dbReference type="Proteomes" id="UP000018542">
    <property type="component" value="Chromosome"/>
</dbReference>
<accession>V5SIW7</accession>
<dbReference type="EMBL" id="CP006912">
    <property type="protein sequence ID" value="AHB50025.1"/>
    <property type="molecule type" value="Genomic_DNA"/>
</dbReference>
<evidence type="ECO:0000313" key="1">
    <source>
        <dbReference type="EMBL" id="AHB50025.1"/>
    </source>
</evidence>
<reference evidence="1 2" key="1">
    <citation type="journal article" date="2014" name="Genome Announc.">
        <title>Complete Genome Sequence of Hyphomicrobium nitrativorans Strain NL23, a Denitrifying Bacterium Isolated from Biofilm of a Methanol-Fed Denitrification System Treating Seawater at the Montreal Biodome.</title>
        <authorList>
            <person name="Martineau C."/>
            <person name="Villeneuve C."/>
            <person name="Mauffrey F."/>
            <person name="Villemur R."/>
        </authorList>
    </citation>
    <scope>NUCLEOTIDE SEQUENCE [LARGE SCALE GENOMIC DNA]</scope>
    <source>
        <strain evidence="1">NL23</strain>
    </source>
</reference>
<proteinExistence type="predicted"/>